<dbReference type="PANTHER" id="PTHR10357">
    <property type="entry name" value="ALPHA-AMYLASE FAMILY MEMBER"/>
    <property type="match status" value="1"/>
</dbReference>
<evidence type="ECO:0000313" key="5">
    <source>
        <dbReference type="Proteomes" id="UP001595752"/>
    </source>
</evidence>
<dbReference type="InterPro" id="IPR013780">
    <property type="entry name" value="Glyco_hydro_b"/>
</dbReference>
<reference evidence="5" key="1">
    <citation type="journal article" date="2019" name="Int. J. Syst. Evol. Microbiol.">
        <title>The Global Catalogue of Microorganisms (GCM) 10K type strain sequencing project: providing services to taxonomists for standard genome sequencing and annotation.</title>
        <authorList>
            <consortium name="The Broad Institute Genomics Platform"/>
            <consortium name="The Broad Institute Genome Sequencing Center for Infectious Disease"/>
            <person name="Wu L."/>
            <person name="Ma J."/>
        </authorList>
    </citation>
    <scope>NUCLEOTIDE SEQUENCE [LARGE SCALE GENOMIC DNA]</scope>
    <source>
        <strain evidence="5">CCUG 61889</strain>
    </source>
</reference>
<keyword evidence="2" id="KW-0326">Glycosidase</keyword>
<comment type="caution">
    <text evidence="4">The sequence shown here is derived from an EMBL/GenBank/DDBJ whole genome shotgun (WGS) entry which is preliminary data.</text>
</comment>
<dbReference type="Gene3D" id="2.60.40.1180">
    <property type="entry name" value="Golgi alpha-mannosidase II"/>
    <property type="match status" value="1"/>
</dbReference>
<sequence length="182" mass="20850">MKGDKPDEHIREPLVWAPHKTAEQTTWIESKYDEAGGSVEEQNEERNSLLNHYRNLSHLRQTNDVLMKGDIKPIETNNEHILAFERSYENQSNIVLHNLSEQPVSVSLEDVDVKKVLYETNKVKIKKAHKQITLTIPAQSSVIVESPFVAPFNRGIFYSVLVQKLQDNCNQSLNFGHTDTIT</sequence>
<dbReference type="Proteomes" id="UP001595752">
    <property type="component" value="Unassembled WGS sequence"/>
</dbReference>
<dbReference type="InterPro" id="IPR056300">
    <property type="entry name" value="SusG-like_C"/>
</dbReference>
<feature type="domain" description="Alpha-amylase SusG-like C-terminal" evidence="3">
    <location>
        <begin position="81"/>
        <end position="143"/>
    </location>
</feature>
<name>A0ABV8B2P6_9BACI</name>
<evidence type="ECO:0000259" key="3">
    <source>
        <dbReference type="Pfam" id="PF23915"/>
    </source>
</evidence>
<evidence type="ECO:0000256" key="1">
    <source>
        <dbReference type="ARBA" id="ARBA00008061"/>
    </source>
</evidence>
<dbReference type="Gene3D" id="3.20.20.80">
    <property type="entry name" value="Glycosidases"/>
    <property type="match status" value="1"/>
</dbReference>
<proteinExistence type="inferred from homology"/>
<dbReference type="EMBL" id="JBHRZT010000032">
    <property type="protein sequence ID" value="MFC3883476.1"/>
    <property type="molecule type" value="Genomic_DNA"/>
</dbReference>
<dbReference type="SUPFAM" id="SSF51011">
    <property type="entry name" value="Glycosyl hydrolase domain"/>
    <property type="match status" value="1"/>
</dbReference>
<dbReference type="PANTHER" id="PTHR10357:SF179">
    <property type="entry name" value="NEUTRAL AND BASIC AMINO ACID TRANSPORT PROTEIN RBAT"/>
    <property type="match status" value="1"/>
</dbReference>
<keyword evidence="2" id="KW-0378">Hydrolase</keyword>
<dbReference type="Pfam" id="PF23915">
    <property type="entry name" value="SusG_C"/>
    <property type="match status" value="1"/>
</dbReference>
<gene>
    <name evidence="4" type="ORF">ACFOU2_08095</name>
</gene>
<keyword evidence="5" id="KW-1185">Reference proteome</keyword>
<evidence type="ECO:0000256" key="2">
    <source>
        <dbReference type="ARBA" id="ARBA00023295"/>
    </source>
</evidence>
<comment type="similarity">
    <text evidence="1">Belongs to the glycosyl hydrolase 13 family.</text>
</comment>
<dbReference type="RefSeq" id="WP_377914276.1">
    <property type="nucleotide sequence ID" value="NZ_JBHRZT010000032.1"/>
</dbReference>
<protein>
    <submittedName>
        <fullName evidence="4">Alpha-glucosidase C-terminal domain-containing protein</fullName>
    </submittedName>
</protein>
<evidence type="ECO:0000313" key="4">
    <source>
        <dbReference type="EMBL" id="MFC3883476.1"/>
    </source>
</evidence>
<organism evidence="4 5">
    <name type="scientific">Bacillus songklensis</name>
    <dbReference type="NCBI Taxonomy" id="1069116"/>
    <lineage>
        <taxon>Bacteria</taxon>
        <taxon>Bacillati</taxon>
        <taxon>Bacillota</taxon>
        <taxon>Bacilli</taxon>
        <taxon>Bacillales</taxon>
        <taxon>Bacillaceae</taxon>
        <taxon>Bacillus</taxon>
    </lineage>
</organism>
<accession>A0ABV8B2P6</accession>